<sequence length="321" mass="36918">MKISVENYEQFVMDYLEGNLESSLKKEFETFIALNPELKKEIEDIEGFKLISDELVYFDTKEKLYKSESFDNICISVIENCADKQERDDFEDFIESNEEAKKEFKLFSRCILKPNRNILCDFKNALYRNSFPFQKLLSVAALFILLLCIHQLVVVPNFMDTSNVAISKIDTNKIISIEYPIETKMEGRGLSSNKVPSITIKKSSDINKPSTVATQIIPKSNENEIVPMRIADISMEYIKPVGIRIENLEPDDELVGISHSDCKNYASRNSTIFIDGLPVYNVEHELQKPLEEKIIDNRSFKRRLFIKKIGITIASIGRISQ</sequence>
<reference evidence="1" key="1">
    <citation type="submission" date="2021-08" db="EMBL/GenBank/DDBJ databases">
        <title>Novel anaerobic bacterium isolated from sea squirt in East Sea, Republic of Korea.</title>
        <authorList>
            <person name="Nguyen T.H."/>
            <person name="Li Z."/>
            <person name="Lee Y.-J."/>
            <person name="Ko J."/>
            <person name="Kim S.-G."/>
        </authorList>
    </citation>
    <scope>NUCLEOTIDE SEQUENCE</scope>
    <source>
        <strain evidence="1">KCTC 25031</strain>
    </source>
</reference>
<evidence type="ECO:0000313" key="1">
    <source>
        <dbReference type="EMBL" id="QZE13922.1"/>
    </source>
</evidence>
<dbReference type="Proteomes" id="UP000826212">
    <property type="component" value="Chromosome"/>
</dbReference>
<name>A0AC61NMP3_9BACT</name>
<gene>
    <name evidence="1" type="ORF">K4L44_15470</name>
</gene>
<protein>
    <submittedName>
        <fullName evidence="1">Uncharacterized protein</fullName>
    </submittedName>
</protein>
<evidence type="ECO:0000313" key="2">
    <source>
        <dbReference type="Proteomes" id="UP000826212"/>
    </source>
</evidence>
<keyword evidence="2" id="KW-1185">Reference proteome</keyword>
<accession>A0AC61NMP3</accession>
<proteinExistence type="predicted"/>
<organism evidence="1 2">
    <name type="scientific">Halosquirtibacter laminarini</name>
    <dbReference type="NCBI Taxonomy" id="3374600"/>
    <lineage>
        <taxon>Bacteria</taxon>
        <taxon>Pseudomonadati</taxon>
        <taxon>Bacteroidota</taxon>
        <taxon>Bacteroidia</taxon>
        <taxon>Marinilabiliales</taxon>
        <taxon>Prolixibacteraceae</taxon>
        <taxon>Halosquirtibacter</taxon>
    </lineage>
</organism>
<dbReference type="EMBL" id="CP081303">
    <property type="protein sequence ID" value="QZE13922.1"/>
    <property type="molecule type" value="Genomic_DNA"/>
</dbReference>